<name>A0ABQ4CZQ2_9ACTN</name>
<reference evidence="3 4" key="1">
    <citation type="submission" date="2021-01" db="EMBL/GenBank/DDBJ databases">
        <title>Whole genome shotgun sequence of Asanoa siamensis NBRC 107932.</title>
        <authorList>
            <person name="Komaki H."/>
            <person name="Tamura T."/>
        </authorList>
    </citation>
    <scope>NUCLEOTIDE SEQUENCE [LARGE SCALE GENOMIC DNA]</scope>
    <source>
        <strain evidence="3 4">NBRC 107932</strain>
    </source>
</reference>
<organism evidence="3 4">
    <name type="scientific">Asanoa siamensis</name>
    <dbReference type="NCBI Taxonomy" id="926357"/>
    <lineage>
        <taxon>Bacteria</taxon>
        <taxon>Bacillati</taxon>
        <taxon>Actinomycetota</taxon>
        <taxon>Actinomycetes</taxon>
        <taxon>Micromonosporales</taxon>
        <taxon>Micromonosporaceae</taxon>
        <taxon>Asanoa</taxon>
    </lineage>
</organism>
<feature type="region of interest" description="Disordered" evidence="1">
    <location>
        <begin position="116"/>
        <end position="230"/>
    </location>
</feature>
<feature type="transmembrane region" description="Helical" evidence="2">
    <location>
        <begin position="51"/>
        <end position="71"/>
    </location>
</feature>
<dbReference type="Proteomes" id="UP000604117">
    <property type="component" value="Unassembled WGS sequence"/>
</dbReference>
<accession>A0ABQ4CZQ2</accession>
<gene>
    <name evidence="3" type="ORF">Asi02nite_63040</name>
</gene>
<dbReference type="EMBL" id="BONE01000070">
    <property type="protein sequence ID" value="GIF76786.1"/>
    <property type="molecule type" value="Genomic_DNA"/>
</dbReference>
<evidence type="ECO:0000313" key="4">
    <source>
        <dbReference type="Proteomes" id="UP000604117"/>
    </source>
</evidence>
<evidence type="ECO:0000256" key="2">
    <source>
        <dbReference type="SAM" id="Phobius"/>
    </source>
</evidence>
<sequence>MTTWRGVRKEFVGAWRSLQYDLSRARRKRPDGDETTELIFPGHAGQPGRRVAAGGFVLVSVAGAIGTYFAVVNGLGALLAPEAEQADETPASVVAGAAGTGQRPPEARLDRTVRIARQGGPLTVAGRQAAAGRAGSSDTRDGAPTGVGPAPDLVRDPGGPRPEQSEDPAPEPTEPPVPSESPSPSPHPTPTDEPSPSPSATAEPTDEVDDDGESRHHPRRQHRHDRDENP</sequence>
<evidence type="ECO:0000313" key="3">
    <source>
        <dbReference type="EMBL" id="GIF76786.1"/>
    </source>
</evidence>
<feature type="compositionally biased region" description="Pro residues" evidence="1">
    <location>
        <begin position="170"/>
        <end position="197"/>
    </location>
</feature>
<dbReference type="RefSeq" id="WP_203717654.1">
    <property type="nucleotide sequence ID" value="NZ_BONE01000070.1"/>
</dbReference>
<proteinExistence type="predicted"/>
<evidence type="ECO:0000256" key="1">
    <source>
        <dbReference type="SAM" id="MobiDB-lite"/>
    </source>
</evidence>
<feature type="compositionally biased region" description="Low complexity" evidence="1">
    <location>
        <begin position="125"/>
        <end position="135"/>
    </location>
</feature>
<keyword evidence="2" id="KW-1133">Transmembrane helix</keyword>
<keyword evidence="4" id="KW-1185">Reference proteome</keyword>
<protein>
    <submittedName>
        <fullName evidence="3">Uncharacterized protein</fullName>
    </submittedName>
</protein>
<comment type="caution">
    <text evidence="3">The sequence shown here is derived from an EMBL/GenBank/DDBJ whole genome shotgun (WGS) entry which is preliminary data.</text>
</comment>
<keyword evidence="2" id="KW-0472">Membrane</keyword>
<keyword evidence="2" id="KW-0812">Transmembrane</keyword>